<organism evidence="3 4">
    <name type="scientific">Gimesia alba</name>
    <dbReference type="NCBI Taxonomy" id="2527973"/>
    <lineage>
        <taxon>Bacteria</taxon>
        <taxon>Pseudomonadati</taxon>
        <taxon>Planctomycetota</taxon>
        <taxon>Planctomycetia</taxon>
        <taxon>Planctomycetales</taxon>
        <taxon>Planctomycetaceae</taxon>
        <taxon>Gimesia</taxon>
    </lineage>
</organism>
<dbReference type="Proteomes" id="UP000317171">
    <property type="component" value="Chromosome"/>
</dbReference>
<name>A0A517RCT8_9PLAN</name>
<keyword evidence="1" id="KW-0812">Transmembrane</keyword>
<evidence type="ECO:0000259" key="2">
    <source>
        <dbReference type="Pfam" id="PF13435"/>
    </source>
</evidence>
<dbReference type="KEGG" id="gaz:Pan241w_17070"/>
<protein>
    <recommendedName>
        <fullName evidence="2">Cytochrome c-552/4 domain-containing protein</fullName>
    </recommendedName>
</protein>
<keyword evidence="4" id="KW-1185">Reference proteome</keyword>
<dbReference type="Gene3D" id="1.10.1130.10">
    <property type="entry name" value="Flavocytochrome C3, Chain A"/>
    <property type="match status" value="1"/>
</dbReference>
<accession>A0A517RCT8</accession>
<dbReference type="RefSeq" id="WP_145213571.1">
    <property type="nucleotide sequence ID" value="NZ_CP036269.1"/>
</dbReference>
<feature type="transmembrane region" description="Helical" evidence="1">
    <location>
        <begin position="12"/>
        <end position="32"/>
    </location>
</feature>
<sequence>MESSPCRNEIKIGRYLAFSIVVLGILLPNIYFQYVQAEDPGLIRLSNVRTASATASNTKATTATKLDELLQAAVDQAHAECYENDPFPSAAKCGKCHPQHYREWSVSPHAYAQLSPVFNAMSNKLIKLNNGTLGDFCIRCHTPVGMALSEPIDMSNLDRPPSSREGVTCVTCHRINQAWGKGIAGRQALVSGDINQAVYGPSGGEILAEVLANPDKYGVLKTTDNPAIRGRAIHAEAYEFFQLTTPGFCGSCHDVFAPNGFRLEDAFSEFKHSPSAKQCKENCQDCHMGVVPGVPSGYSFSPAAIVGNVPTPVRKHTNHMMIGPDYPIIHRGLFPHNPKAIKEENSSPSPDQGLATMREWLCFDDAAGWGTPEFEKHVTKETYFPPPWDNQVTRIKARLILNDQYELLGEAATQRLQLLRAGYHLGEIQVEKAKWYGLDFSVPVSNITLGHGVPTGFDAERVVFLRTMVWDQNGQLVFQSGDLDPNGDIRDSHSLYVHNGKIPIDRQLFTLQSRFITRNIRGGEREQVLNVPYSLDPLPYFRPATRPFTVLGRPIGARKQKQNIPPRSNRLANYHVSRKQLTGPGNYTIRVQLIAGMVPVNLVHEISDVGFDYGMSARDVADGVVDGHMVLYEKVDTVCIP</sequence>
<keyword evidence="1" id="KW-1133">Transmembrane helix</keyword>
<gene>
    <name evidence="3" type="ORF">Pan241w_17070</name>
</gene>
<dbReference type="AlphaFoldDB" id="A0A517RCT8"/>
<dbReference type="InterPro" id="IPR036280">
    <property type="entry name" value="Multihaem_cyt_sf"/>
</dbReference>
<evidence type="ECO:0000313" key="3">
    <source>
        <dbReference type="EMBL" id="QDT41644.1"/>
    </source>
</evidence>
<dbReference type="Pfam" id="PF13435">
    <property type="entry name" value="Cytochrome_C554"/>
    <property type="match status" value="1"/>
</dbReference>
<dbReference type="SUPFAM" id="SSF48695">
    <property type="entry name" value="Multiheme cytochromes"/>
    <property type="match status" value="1"/>
</dbReference>
<dbReference type="InterPro" id="IPR023155">
    <property type="entry name" value="Cyt_c-552/4"/>
</dbReference>
<keyword evidence="1" id="KW-0472">Membrane</keyword>
<feature type="domain" description="Cytochrome c-552/4" evidence="2">
    <location>
        <begin position="92"/>
        <end position="173"/>
    </location>
</feature>
<dbReference type="OrthoDB" id="9814800at2"/>
<reference evidence="3 4" key="1">
    <citation type="submission" date="2019-02" db="EMBL/GenBank/DDBJ databases">
        <title>Deep-cultivation of Planctomycetes and their phenomic and genomic characterization uncovers novel biology.</title>
        <authorList>
            <person name="Wiegand S."/>
            <person name="Jogler M."/>
            <person name="Boedeker C."/>
            <person name="Pinto D."/>
            <person name="Vollmers J."/>
            <person name="Rivas-Marin E."/>
            <person name="Kohn T."/>
            <person name="Peeters S.H."/>
            <person name="Heuer A."/>
            <person name="Rast P."/>
            <person name="Oberbeckmann S."/>
            <person name="Bunk B."/>
            <person name="Jeske O."/>
            <person name="Meyerdierks A."/>
            <person name="Storesund J.E."/>
            <person name="Kallscheuer N."/>
            <person name="Luecker S."/>
            <person name="Lage O.M."/>
            <person name="Pohl T."/>
            <person name="Merkel B.J."/>
            <person name="Hornburger P."/>
            <person name="Mueller R.-W."/>
            <person name="Bruemmer F."/>
            <person name="Labrenz M."/>
            <person name="Spormann A.M."/>
            <person name="Op den Camp H."/>
            <person name="Overmann J."/>
            <person name="Amann R."/>
            <person name="Jetten M.S.M."/>
            <person name="Mascher T."/>
            <person name="Medema M.H."/>
            <person name="Devos D.P."/>
            <person name="Kaster A.-K."/>
            <person name="Ovreas L."/>
            <person name="Rohde M."/>
            <person name="Galperin M.Y."/>
            <person name="Jogler C."/>
        </authorList>
    </citation>
    <scope>NUCLEOTIDE SEQUENCE [LARGE SCALE GENOMIC DNA]</scope>
    <source>
        <strain evidence="3 4">Pan241w</strain>
    </source>
</reference>
<dbReference type="EMBL" id="CP036269">
    <property type="protein sequence ID" value="QDT41644.1"/>
    <property type="molecule type" value="Genomic_DNA"/>
</dbReference>
<proteinExistence type="predicted"/>
<evidence type="ECO:0000313" key="4">
    <source>
        <dbReference type="Proteomes" id="UP000317171"/>
    </source>
</evidence>
<evidence type="ECO:0000256" key="1">
    <source>
        <dbReference type="SAM" id="Phobius"/>
    </source>
</evidence>